<dbReference type="Pfam" id="PF04290">
    <property type="entry name" value="DctQ"/>
    <property type="match status" value="1"/>
</dbReference>
<dbReference type="EMBL" id="UINC01005848">
    <property type="protein sequence ID" value="SVA23924.1"/>
    <property type="molecule type" value="Genomic_DNA"/>
</dbReference>
<keyword evidence="2" id="KW-0813">Transport</keyword>
<evidence type="ECO:0000256" key="1">
    <source>
        <dbReference type="ARBA" id="ARBA00004429"/>
    </source>
</evidence>
<feature type="transmembrane region" description="Helical" evidence="8">
    <location>
        <begin position="6"/>
        <end position="27"/>
    </location>
</feature>
<dbReference type="GO" id="GO:0015740">
    <property type="term" value="P:C4-dicarboxylate transport"/>
    <property type="evidence" value="ECO:0007669"/>
    <property type="project" value="TreeGrafter"/>
</dbReference>
<evidence type="ECO:0000256" key="7">
    <source>
        <dbReference type="ARBA" id="ARBA00023136"/>
    </source>
</evidence>
<feature type="transmembrane region" description="Helical" evidence="8">
    <location>
        <begin position="88"/>
        <end position="109"/>
    </location>
</feature>
<dbReference type="InterPro" id="IPR007387">
    <property type="entry name" value="TRAP_DctQ"/>
</dbReference>
<keyword evidence="6 8" id="KW-1133">Transmembrane helix</keyword>
<dbReference type="PANTHER" id="PTHR35011:SF10">
    <property type="entry name" value="TRAP TRANSPORTER SMALL PERMEASE PROTEIN"/>
    <property type="match status" value="1"/>
</dbReference>
<accession>A0A381U7E5</accession>
<evidence type="ECO:0000313" key="10">
    <source>
        <dbReference type="EMBL" id="SVA23924.1"/>
    </source>
</evidence>
<dbReference type="PANTHER" id="PTHR35011">
    <property type="entry name" value="2,3-DIKETO-L-GULONATE TRAP TRANSPORTER SMALL PERMEASE PROTEIN YIAM"/>
    <property type="match status" value="1"/>
</dbReference>
<dbReference type="GO" id="GO:0005886">
    <property type="term" value="C:plasma membrane"/>
    <property type="evidence" value="ECO:0007669"/>
    <property type="project" value="UniProtKB-SubCell"/>
</dbReference>
<evidence type="ECO:0000256" key="5">
    <source>
        <dbReference type="ARBA" id="ARBA00022692"/>
    </source>
</evidence>
<feature type="transmembrane region" description="Helical" evidence="8">
    <location>
        <begin position="129"/>
        <end position="149"/>
    </location>
</feature>
<protein>
    <recommendedName>
        <fullName evidence="9">Tripartite ATP-independent periplasmic transporters DctQ component domain-containing protein</fullName>
    </recommendedName>
</protein>
<evidence type="ECO:0000256" key="4">
    <source>
        <dbReference type="ARBA" id="ARBA00022519"/>
    </source>
</evidence>
<evidence type="ECO:0000256" key="3">
    <source>
        <dbReference type="ARBA" id="ARBA00022475"/>
    </source>
</evidence>
<name>A0A381U7E5_9ZZZZ</name>
<keyword evidence="4" id="KW-0997">Cell inner membrane</keyword>
<reference evidence="10" key="1">
    <citation type="submission" date="2018-05" db="EMBL/GenBank/DDBJ databases">
        <authorList>
            <person name="Lanie J.A."/>
            <person name="Ng W.-L."/>
            <person name="Kazmierczak K.M."/>
            <person name="Andrzejewski T.M."/>
            <person name="Davidsen T.M."/>
            <person name="Wayne K.J."/>
            <person name="Tettelin H."/>
            <person name="Glass J.I."/>
            <person name="Rusch D."/>
            <person name="Podicherti R."/>
            <person name="Tsui H.-C.T."/>
            <person name="Winkler M.E."/>
        </authorList>
    </citation>
    <scope>NUCLEOTIDE SEQUENCE</scope>
</reference>
<feature type="domain" description="Tripartite ATP-independent periplasmic transporters DctQ component" evidence="9">
    <location>
        <begin position="22"/>
        <end position="150"/>
    </location>
</feature>
<dbReference type="InterPro" id="IPR055348">
    <property type="entry name" value="DctQ"/>
</dbReference>
<dbReference type="AlphaFoldDB" id="A0A381U7E5"/>
<evidence type="ECO:0000259" key="9">
    <source>
        <dbReference type="Pfam" id="PF04290"/>
    </source>
</evidence>
<gene>
    <name evidence="10" type="ORF">METZ01_LOCUS76778</name>
</gene>
<sequence>VKILDSLAGMLAFLAGIVLFMLIGLIFTDVIFRYIFTAPILGVEDTMQMGMVAVIFGSAPHVWRNAEHIVVDLFPEYRIEWLRIMREVTIRFLIFSLMLIFTWQAWISAEESEFFGNATNMVEIPFQPFYLMIAVSAAFHAIVVLIEAFQICIGQEITPLVSDDTSGDES</sequence>
<dbReference type="GO" id="GO:0022857">
    <property type="term" value="F:transmembrane transporter activity"/>
    <property type="evidence" value="ECO:0007669"/>
    <property type="project" value="TreeGrafter"/>
</dbReference>
<comment type="subcellular location">
    <subcellularLocation>
        <location evidence="1">Cell inner membrane</location>
        <topology evidence="1">Multi-pass membrane protein</topology>
    </subcellularLocation>
</comment>
<proteinExistence type="predicted"/>
<evidence type="ECO:0000256" key="2">
    <source>
        <dbReference type="ARBA" id="ARBA00022448"/>
    </source>
</evidence>
<evidence type="ECO:0000256" key="6">
    <source>
        <dbReference type="ARBA" id="ARBA00022989"/>
    </source>
</evidence>
<evidence type="ECO:0000256" key="8">
    <source>
        <dbReference type="SAM" id="Phobius"/>
    </source>
</evidence>
<keyword evidence="7 8" id="KW-0472">Membrane</keyword>
<keyword evidence="5 8" id="KW-0812">Transmembrane</keyword>
<feature type="non-terminal residue" evidence="10">
    <location>
        <position position="1"/>
    </location>
</feature>
<organism evidence="10">
    <name type="scientific">marine metagenome</name>
    <dbReference type="NCBI Taxonomy" id="408172"/>
    <lineage>
        <taxon>unclassified sequences</taxon>
        <taxon>metagenomes</taxon>
        <taxon>ecological metagenomes</taxon>
    </lineage>
</organism>
<keyword evidence="3" id="KW-1003">Cell membrane</keyword>